<comment type="caution">
    <text evidence="3">The sequence shown here is derived from an EMBL/GenBank/DDBJ whole genome shotgun (WGS) entry which is preliminary data.</text>
</comment>
<dbReference type="Gene3D" id="1.25.40.10">
    <property type="entry name" value="Tetratricopeptide repeat domain"/>
    <property type="match status" value="2"/>
</dbReference>
<feature type="compositionally biased region" description="Basic and acidic residues" evidence="2">
    <location>
        <begin position="535"/>
        <end position="548"/>
    </location>
</feature>
<keyword evidence="1" id="KW-0802">TPR repeat</keyword>
<dbReference type="PANTHER" id="PTHR12558:SF13">
    <property type="entry name" value="CELL DIVISION CYCLE PROTEIN 27 HOMOLOG"/>
    <property type="match status" value="1"/>
</dbReference>
<dbReference type="Pfam" id="PF13432">
    <property type="entry name" value="TPR_16"/>
    <property type="match status" value="4"/>
</dbReference>
<evidence type="ECO:0000256" key="2">
    <source>
        <dbReference type="SAM" id="MobiDB-lite"/>
    </source>
</evidence>
<feature type="repeat" description="TPR" evidence="1">
    <location>
        <begin position="153"/>
        <end position="186"/>
    </location>
</feature>
<dbReference type="PANTHER" id="PTHR12558">
    <property type="entry name" value="CELL DIVISION CYCLE 16,23,27"/>
    <property type="match status" value="1"/>
</dbReference>
<proteinExistence type="predicted"/>
<dbReference type="InterPro" id="IPR019734">
    <property type="entry name" value="TPR_rpt"/>
</dbReference>
<evidence type="ECO:0000313" key="3">
    <source>
        <dbReference type="EMBL" id="EHM55697.1"/>
    </source>
</evidence>
<organism evidence="3 4">
    <name type="scientific">Cardiobacterium valvarum F0432</name>
    <dbReference type="NCBI Taxonomy" id="797473"/>
    <lineage>
        <taxon>Bacteria</taxon>
        <taxon>Pseudomonadati</taxon>
        <taxon>Pseudomonadota</taxon>
        <taxon>Gammaproteobacteria</taxon>
        <taxon>Cardiobacteriales</taxon>
        <taxon>Cardiobacteriaceae</taxon>
        <taxon>Cardiobacterium</taxon>
    </lineage>
</organism>
<dbReference type="InterPro" id="IPR011990">
    <property type="entry name" value="TPR-like_helical_dom_sf"/>
</dbReference>
<dbReference type="SUPFAM" id="SSF48452">
    <property type="entry name" value="TPR-like"/>
    <property type="match status" value="2"/>
</dbReference>
<dbReference type="EMBL" id="AGCM01000024">
    <property type="protein sequence ID" value="EHM55697.1"/>
    <property type="molecule type" value="Genomic_DNA"/>
</dbReference>
<feature type="region of interest" description="Disordered" evidence="2">
    <location>
        <begin position="529"/>
        <end position="548"/>
    </location>
</feature>
<dbReference type="STRING" id="797473.HMPREF9080_00508"/>
<sequence>MAVPVQKRAQQEWSQSSQWLYGAMTARFEDHAGKYAAALDTMADVAVQSGEYDALEYGFGLAWDTRDFARAEKIARAWLGAFPKDDAARLALLRVLLADGRSNEALGHMQALLERDGGPQMVAQVFRVLADLPDGAARLDLLQQLSGQFPKNPYVFYYLGLMAKEQGKVTLAVDAFDRAIALDGNWRELELMQAQVLASIGKLQEARKVMDKMTTRYPQDTNVLSAYVDILAAHYQWQDALPLALRWQELQPHDSAVRQLVAQLYASAGNFPAASQAFRELLDARRIDLNSYLFFVANAAERAGQMDTAVSMLGKVSKDSTRYLQAQEQLALLAFRRGAYDSAQTRFAALRQDFPDDAQVLDTYLIETAQLQQTKQWKRLETLLQEALTRYPDQVDLLYVLAEYHAARGQIEDAAAQFAKILAIDPANIDALNAYGYLLLTQTDDAEKAAQLIEEAIKLYPDSPAIQDSYGWLLFRQGKTEEALSWLRRAYAAYRSNEISAHYIEVLYVTGEKALAQEVYRYERQGQPDNAPLKEIGKKLKLNDDKKK</sequence>
<reference evidence="3 4" key="1">
    <citation type="submission" date="2011-08" db="EMBL/GenBank/DDBJ databases">
        <authorList>
            <person name="Weinstock G."/>
            <person name="Sodergren E."/>
            <person name="Clifton S."/>
            <person name="Fulton L."/>
            <person name="Fulton B."/>
            <person name="Courtney L."/>
            <person name="Fronick C."/>
            <person name="Harrison M."/>
            <person name="Strong C."/>
            <person name="Farmer C."/>
            <person name="Delahaunty K."/>
            <person name="Markovic C."/>
            <person name="Hall O."/>
            <person name="Minx P."/>
            <person name="Tomlinson C."/>
            <person name="Mitreva M."/>
            <person name="Hou S."/>
            <person name="Chen J."/>
            <person name="Wollam A."/>
            <person name="Pepin K.H."/>
            <person name="Johnson M."/>
            <person name="Bhonagiri V."/>
            <person name="Zhang X."/>
            <person name="Suruliraj S."/>
            <person name="Warren W."/>
            <person name="Chinwalla A."/>
            <person name="Mardis E.R."/>
            <person name="Wilson R.K."/>
        </authorList>
    </citation>
    <scope>NUCLEOTIDE SEQUENCE [LARGE SCALE GENOMIC DNA]</scope>
    <source>
        <strain evidence="3 4">F0432</strain>
    </source>
</reference>
<gene>
    <name evidence="3" type="ORF">HMPREF9080_00508</name>
</gene>
<dbReference type="AlphaFoldDB" id="G9ZCN1"/>
<evidence type="ECO:0000313" key="4">
    <source>
        <dbReference type="Proteomes" id="UP000004750"/>
    </source>
</evidence>
<dbReference type="HOGENOM" id="CLU_007251_4_0_6"/>
<dbReference type="SMART" id="SM00028">
    <property type="entry name" value="TPR"/>
    <property type="match status" value="4"/>
</dbReference>
<feature type="repeat" description="TPR" evidence="1">
    <location>
        <begin position="395"/>
        <end position="428"/>
    </location>
</feature>
<dbReference type="Proteomes" id="UP000004750">
    <property type="component" value="Unassembled WGS sequence"/>
</dbReference>
<evidence type="ECO:0000256" key="1">
    <source>
        <dbReference type="PROSITE-ProRule" id="PRU00339"/>
    </source>
</evidence>
<protein>
    <submittedName>
        <fullName evidence="3">Tetratricopeptide repeat protein</fullName>
    </submittedName>
</protein>
<name>G9ZCN1_9GAMM</name>
<dbReference type="PROSITE" id="PS50005">
    <property type="entry name" value="TPR"/>
    <property type="match status" value="2"/>
</dbReference>
<accession>G9ZCN1</accession>